<comment type="cofactor">
    <cofactor evidence="4">
        <name>Zn(2+)</name>
        <dbReference type="ChEBI" id="CHEBI:29105"/>
    </cofactor>
    <text evidence="4">Binds 1 divalent metal cation per subunit.</text>
</comment>
<sequence>MTAVRGLTGLIAPGADVVRIATGATWSEGPCWIPDRRALRWSDIPGDRILEWSEATGDTSVYAAGVEFTNGRTLDDAGSVIQCSHGRRRVERDTGRRDPAGRPVVEVIADSWNGRRFNSPNDVVVKRDGTIWFTDPPYGIIEAREGHPGFREYGDHWVFRVDETTGDVRPVVLDVEEPNGLAFSPDESVLYVADSSSVRKPEGVGNRHIRAYDVVDGIRCKNSRVFATIESGFADGIRVDRAGNVWSSSAGGVEVFAPSGEHLGGVDLPELTGNLCFGGVDGSSLFIAASTSIYGVETLTGDARRSERP</sequence>
<evidence type="ECO:0000256" key="4">
    <source>
        <dbReference type="PIRSR" id="PIRSR605511-2"/>
    </source>
</evidence>
<dbReference type="Pfam" id="PF08450">
    <property type="entry name" value="SGL"/>
    <property type="match status" value="1"/>
</dbReference>
<keyword evidence="7" id="KW-1185">Reference proteome</keyword>
<feature type="binding site" evidence="4">
    <location>
        <position position="235"/>
    </location>
    <ligand>
        <name>a divalent metal cation</name>
        <dbReference type="ChEBI" id="CHEBI:60240"/>
    </ligand>
</feature>
<dbReference type="PRINTS" id="PR01790">
    <property type="entry name" value="SMP30FAMILY"/>
</dbReference>
<organism evidence="6 7">
    <name type="scientific">Frondihabitans australicus</name>
    <dbReference type="NCBI Taxonomy" id="386892"/>
    <lineage>
        <taxon>Bacteria</taxon>
        <taxon>Bacillati</taxon>
        <taxon>Actinomycetota</taxon>
        <taxon>Actinomycetes</taxon>
        <taxon>Micrococcales</taxon>
        <taxon>Microbacteriaceae</taxon>
        <taxon>Frondihabitans</taxon>
    </lineage>
</organism>
<evidence type="ECO:0000259" key="5">
    <source>
        <dbReference type="Pfam" id="PF08450"/>
    </source>
</evidence>
<accession>A0A495IHE0</accession>
<dbReference type="EMBL" id="RBKS01000001">
    <property type="protein sequence ID" value="RKR75179.1"/>
    <property type="molecule type" value="Genomic_DNA"/>
</dbReference>
<dbReference type="GO" id="GO:0046872">
    <property type="term" value="F:metal ion binding"/>
    <property type="evidence" value="ECO:0007669"/>
    <property type="project" value="UniProtKB-KW"/>
</dbReference>
<dbReference type="SUPFAM" id="SSF63829">
    <property type="entry name" value="Calcium-dependent phosphotriesterase"/>
    <property type="match status" value="1"/>
</dbReference>
<protein>
    <submittedName>
        <fullName evidence="6">Gluconolactonase</fullName>
    </submittedName>
</protein>
<name>A0A495IHE0_9MICO</name>
<dbReference type="PANTHER" id="PTHR47572:SF4">
    <property type="entry name" value="LACTONASE DRP35"/>
    <property type="match status" value="1"/>
</dbReference>
<dbReference type="InterPro" id="IPR005511">
    <property type="entry name" value="SMP-30"/>
</dbReference>
<evidence type="ECO:0000256" key="1">
    <source>
        <dbReference type="ARBA" id="ARBA00008853"/>
    </source>
</evidence>
<feature type="domain" description="SMP-30/Gluconolactonase/LRE-like region" evidence="5">
    <location>
        <begin position="26"/>
        <end position="290"/>
    </location>
</feature>
<dbReference type="AlphaFoldDB" id="A0A495IHE0"/>
<dbReference type="GO" id="GO:0016787">
    <property type="term" value="F:hydrolase activity"/>
    <property type="evidence" value="ECO:0007669"/>
    <property type="project" value="UniProtKB-KW"/>
</dbReference>
<evidence type="ECO:0000313" key="7">
    <source>
        <dbReference type="Proteomes" id="UP000280008"/>
    </source>
</evidence>
<feature type="binding site" evidence="4">
    <location>
        <position position="28"/>
    </location>
    <ligand>
        <name>a divalent metal cation</name>
        <dbReference type="ChEBI" id="CHEBI:60240"/>
    </ligand>
</feature>
<evidence type="ECO:0000256" key="2">
    <source>
        <dbReference type="ARBA" id="ARBA00022801"/>
    </source>
</evidence>
<dbReference type="InterPro" id="IPR011042">
    <property type="entry name" value="6-blade_b-propeller_TolB-like"/>
</dbReference>
<feature type="binding site" evidence="4">
    <location>
        <position position="145"/>
    </location>
    <ligand>
        <name>substrate</name>
    </ligand>
</feature>
<feature type="binding site" evidence="4">
    <location>
        <position position="121"/>
    </location>
    <ligand>
        <name>substrate</name>
    </ligand>
</feature>
<dbReference type="RefSeq" id="WP_121370002.1">
    <property type="nucleotide sequence ID" value="NZ_RBKS01000001.1"/>
</dbReference>
<dbReference type="PANTHER" id="PTHR47572">
    <property type="entry name" value="LIPOPROTEIN-RELATED"/>
    <property type="match status" value="1"/>
</dbReference>
<comment type="caution">
    <text evidence="6">The sequence shown here is derived from an EMBL/GenBank/DDBJ whole genome shotgun (WGS) entry which is preliminary data.</text>
</comment>
<dbReference type="OrthoDB" id="241638at2"/>
<reference evidence="6 7" key="1">
    <citation type="submission" date="2018-10" db="EMBL/GenBank/DDBJ databases">
        <title>Sequencing the genomes of 1000 actinobacteria strains.</title>
        <authorList>
            <person name="Klenk H.-P."/>
        </authorList>
    </citation>
    <scope>NUCLEOTIDE SEQUENCE [LARGE SCALE GENOMIC DNA]</scope>
    <source>
        <strain evidence="6 7">DSM 17894</strain>
    </source>
</reference>
<proteinExistence type="inferred from homology"/>
<feature type="binding site" evidence="4">
    <location>
        <position position="115"/>
    </location>
    <ligand>
        <name>substrate</name>
    </ligand>
</feature>
<dbReference type="InterPro" id="IPR013658">
    <property type="entry name" value="SGL"/>
</dbReference>
<evidence type="ECO:0000313" key="6">
    <source>
        <dbReference type="EMBL" id="RKR75179.1"/>
    </source>
</evidence>
<keyword evidence="2" id="KW-0378">Hydrolase</keyword>
<comment type="similarity">
    <text evidence="1">Belongs to the SMP-30/CGR1 family.</text>
</comment>
<evidence type="ECO:0000256" key="3">
    <source>
        <dbReference type="PIRSR" id="PIRSR605511-1"/>
    </source>
</evidence>
<gene>
    <name evidence="6" type="ORF">C8E83_2317</name>
</gene>
<keyword evidence="4" id="KW-0862">Zinc</keyword>
<dbReference type="InterPro" id="IPR051262">
    <property type="entry name" value="SMP-30/CGR1_Lactonase"/>
</dbReference>
<dbReference type="Proteomes" id="UP000280008">
    <property type="component" value="Unassembled WGS sequence"/>
</dbReference>
<feature type="binding site" evidence="4">
    <location>
        <position position="179"/>
    </location>
    <ligand>
        <name>a divalent metal cation</name>
        <dbReference type="ChEBI" id="CHEBI:60240"/>
    </ligand>
</feature>
<keyword evidence="4" id="KW-0479">Metal-binding</keyword>
<dbReference type="Gene3D" id="2.120.10.30">
    <property type="entry name" value="TolB, C-terminal domain"/>
    <property type="match status" value="1"/>
</dbReference>
<feature type="active site" description="Proton donor/acceptor" evidence="3">
    <location>
        <position position="235"/>
    </location>
</feature>